<dbReference type="RefSeq" id="WP_156203176.1">
    <property type="nucleotide sequence ID" value="NZ_CP046457.1"/>
</dbReference>
<dbReference type="EMBL" id="CP046457">
    <property type="protein sequence ID" value="QGT99260.1"/>
    <property type="molecule type" value="Genomic_DNA"/>
</dbReference>
<comment type="similarity">
    <text evidence="1">Belongs to the UPF0047 family.</text>
</comment>
<dbReference type="OrthoDB" id="9801725at2"/>
<protein>
    <submittedName>
        <fullName evidence="2">UPF0047 protein Bsu YugU</fullName>
    </submittedName>
</protein>
<proteinExistence type="inferred from homology"/>
<dbReference type="PANTHER" id="PTHR30615:SF8">
    <property type="entry name" value="UPF0047 PROTEIN C4A8.02C"/>
    <property type="match status" value="1"/>
</dbReference>
<accession>A0A6I6DDZ4</accession>
<keyword evidence="3" id="KW-1185">Reference proteome</keyword>
<reference evidence="3" key="1">
    <citation type="journal article" date="2019" name="Microbiology">
        <title>Complete Genome Sequence of an Uncultured Bacterium of the Candidate Phylum Bipolaricaulota.</title>
        <authorList>
            <person name="Kadnikov V.V."/>
            <person name="Mardanov A.V."/>
            <person name="Beletsky A.V."/>
            <person name="Frank Y.A."/>
            <person name="Karnachuk O.V."/>
            <person name="Ravin N.V."/>
        </authorList>
    </citation>
    <scope>NUCLEOTIDE SEQUENCE [LARGE SCALE GENOMIC DNA]</scope>
</reference>
<dbReference type="Proteomes" id="UP000426444">
    <property type="component" value="Chromosome"/>
</dbReference>
<organism evidence="2 3">
    <name type="scientific">Candidatus Syntrophocurvum alkaliphilum</name>
    <dbReference type="NCBI Taxonomy" id="2293317"/>
    <lineage>
        <taxon>Bacteria</taxon>
        <taxon>Bacillati</taxon>
        <taxon>Bacillota</taxon>
        <taxon>Clostridia</taxon>
        <taxon>Eubacteriales</taxon>
        <taxon>Syntrophomonadaceae</taxon>
        <taxon>Candidatus Syntrophocurvum</taxon>
    </lineage>
</organism>
<dbReference type="AlphaFoldDB" id="A0A6I6DDZ4"/>
<dbReference type="KEGG" id="salq:SYNTR_0667"/>
<evidence type="ECO:0000313" key="3">
    <source>
        <dbReference type="Proteomes" id="UP000426444"/>
    </source>
</evidence>
<evidence type="ECO:0000256" key="1">
    <source>
        <dbReference type="ARBA" id="ARBA00005534"/>
    </source>
</evidence>
<name>A0A6I6DDZ4_9FIRM</name>
<dbReference type="InterPro" id="IPR035917">
    <property type="entry name" value="YjbQ-like_sf"/>
</dbReference>
<sequence>MYTLQVITNKKDELIDITTKIKELVQNHPTPSHLCVVFIPHTTAAVTINENADQDVKIDILYGLRKIVPDSVNFKHLEGNSDGHIKASLIGSSEFIPIKNGSLCLGTWQGIYFAEFDGPRTRKVYVSLL</sequence>
<dbReference type="PROSITE" id="PS01314">
    <property type="entry name" value="UPF0047"/>
    <property type="match status" value="1"/>
</dbReference>
<gene>
    <name evidence="2" type="ORF">SYNTR_0667</name>
</gene>
<dbReference type="NCBIfam" id="TIGR00149">
    <property type="entry name" value="TIGR00149_YjbQ"/>
    <property type="match status" value="1"/>
</dbReference>
<evidence type="ECO:0000313" key="2">
    <source>
        <dbReference type="EMBL" id="QGT99260.1"/>
    </source>
</evidence>
<dbReference type="SUPFAM" id="SSF111038">
    <property type="entry name" value="YjbQ-like"/>
    <property type="match status" value="1"/>
</dbReference>
<dbReference type="PANTHER" id="PTHR30615">
    <property type="entry name" value="UNCHARACTERIZED PROTEIN YJBQ-RELATED"/>
    <property type="match status" value="1"/>
</dbReference>
<dbReference type="Gene3D" id="2.60.120.460">
    <property type="entry name" value="YjbQ-like"/>
    <property type="match status" value="1"/>
</dbReference>
<dbReference type="PIRSF" id="PIRSF004681">
    <property type="entry name" value="UCP004681"/>
    <property type="match status" value="1"/>
</dbReference>
<dbReference type="InterPro" id="IPR001602">
    <property type="entry name" value="UPF0047_YjbQ-like"/>
</dbReference>
<dbReference type="Pfam" id="PF01894">
    <property type="entry name" value="YjbQ"/>
    <property type="match status" value="1"/>
</dbReference>